<proteinExistence type="predicted"/>
<dbReference type="Proteomes" id="UP001597463">
    <property type="component" value="Unassembled WGS sequence"/>
</dbReference>
<evidence type="ECO:0000259" key="2">
    <source>
        <dbReference type="Pfam" id="PF16963"/>
    </source>
</evidence>
<evidence type="ECO:0000313" key="3">
    <source>
        <dbReference type="EMBL" id="MFD2752658.1"/>
    </source>
</evidence>
<reference evidence="4" key="1">
    <citation type="journal article" date="2019" name="Int. J. Syst. Evol. Microbiol.">
        <title>The Global Catalogue of Microorganisms (GCM) 10K type strain sequencing project: providing services to taxonomists for standard genome sequencing and annotation.</title>
        <authorList>
            <consortium name="The Broad Institute Genomics Platform"/>
            <consortium name="The Broad Institute Genome Sequencing Center for Infectious Disease"/>
            <person name="Wu L."/>
            <person name="Ma J."/>
        </authorList>
    </citation>
    <scope>NUCLEOTIDE SEQUENCE [LARGE SCALE GENOMIC DNA]</scope>
    <source>
        <strain evidence="4">TISTR 1906</strain>
    </source>
</reference>
<feature type="domain" description="PelD GGDEF" evidence="2">
    <location>
        <begin position="279"/>
        <end position="398"/>
    </location>
</feature>
<dbReference type="InterPro" id="IPR029016">
    <property type="entry name" value="GAF-like_dom_sf"/>
</dbReference>
<sequence length="405" mass="45377">MLALLIGYVFSRSDPLWVHDEFPWSWLAPMVVALRYGPIAGLSAAGVLLMGWLGFNWDDLSRFPQKYFLGGLIIIMVVGEISSLWRARIRRARTAQFYTDQRTEQLIRQHYLLRLSHDRLEQELIGRPVSMRDAINVLSGLQGGPGDAQSLLNLLAQFCQISVASLIPVHNGVPESRAIAQLGGASEVQPHDPLVRQTLDTQVLSHISQGLANTQQTRYLVVAPMLDLSGELYGLLLVEEMPFFALQEETLQTINLLLGYYTDSIAANQLARPLLQAFPKCPPSFAFELQRMEHVNRSARLSSVIVVLELSPQAVQSQMAQQLMRLERMLDRSWLIEAAGKQWLAILMPLGTEATAEGYLDRIENWLSQRGTDSLGAAGIFPHTILLDRRSASSILEQLDRMTHD</sequence>
<protein>
    <submittedName>
        <fullName evidence="3">PelD GGDEF domain-containing protein</fullName>
    </submittedName>
</protein>
<organism evidence="3 4">
    <name type="scientific">Comamonas terrae</name>
    <dbReference type="NCBI Taxonomy" id="673548"/>
    <lineage>
        <taxon>Bacteria</taxon>
        <taxon>Pseudomonadati</taxon>
        <taxon>Pseudomonadota</taxon>
        <taxon>Betaproteobacteria</taxon>
        <taxon>Burkholderiales</taxon>
        <taxon>Comamonadaceae</taxon>
        <taxon>Comamonas</taxon>
    </lineage>
</organism>
<dbReference type="InterPro" id="IPR031583">
    <property type="entry name" value="PelD_GGDEF"/>
</dbReference>
<dbReference type="RefSeq" id="WP_245633300.1">
    <property type="nucleotide sequence ID" value="NZ_BCNT01000003.1"/>
</dbReference>
<dbReference type="InterPro" id="IPR038367">
    <property type="entry name" value="PelD_GGDEF_sf"/>
</dbReference>
<keyword evidence="1" id="KW-0812">Transmembrane</keyword>
<dbReference type="Gene3D" id="3.30.450.40">
    <property type="match status" value="1"/>
</dbReference>
<feature type="transmembrane region" description="Helical" evidence="1">
    <location>
        <begin position="67"/>
        <end position="85"/>
    </location>
</feature>
<keyword evidence="1" id="KW-0472">Membrane</keyword>
<evidence type="ECO:0000256" key="1">
    <source>
        <dbReference type="SAM" id="Phobius"/>
    </source>
</evidence>
<dbReference type="EMBL" id="JBHUMV010000001">
    <property type="protein sequence ID" value="MFD2752658.1"/>
    <property type="molecule type" value="Genomic_DNA"/>
</dbReference>
<accession>A0ABW5UH85</accession>
<dbReference type="Gene3D" id="3.30.70.2880">
    <property type="match status" value="1"/>
</dbReference>
<gene>
    <name evidence="3" type="ORF">ACFSW6_01040</name>
</gene>
<keyword evidence="4" id="KW-1185">Reference proteome</keyword>
<name>A0ABW5UH85_9BURK</name>
<dbReference type="Pfam" id="PF16963">
    <property type="entry name" value="PelD_GGDEF"/>
    <property type="match status" value="1"/>
</dbReference>
<keyword evidence="1" id="KW-1133">Transmembrane helix</keyword>
<comment type="caution">
    <text evidence="3">The sequence shown here is derived from an EMBL/GenBank/DDBJ whole genome shotgun (WGS) entry which is preliminary data.</text>
</comment>
<evidence type="ECO:0000313" key="4">
    <source>
        <dbReference type="Proteomes" id="UP001597463"/>
    </source>
</evidence>
<feature type="transmembrane region" description="Helical" evidence="1">
    <location>
        <begin position="37"/>
        <end position="55"/>
    </location>
</feature>